<dbReference type="InterPro" id="IPR037841">
    <property type="entry name" value="SET_SETD1A/B"/>
</dbReference>
<feature type="region of interest" description="Disordered" evidence="17">
    <location>
        <begin position="879"/>
        <end position="906"/>
    </location>
</feature>
<evidence type="ECO:0000256" key="12">
    <source>
        <dbReference type="ARBA" id="ARBA00030093"/>
    </source>
</evidence>
<dbReference type="InterPro" id="IPR012677">
    <property type="entry name" value="Nucleotide-bd_a/b_plait_sf"/>
</dbReference>
<feature type="compositionally biased region" description="Polar residues" evidence="17">
    <location>
        <begin position="43"/>
        <end position="56"/>
    </location>
</feature>
<keyword evidence="7" id="KW-0156">Chromatin regulator</keyword>
<dbReference type="InterPro" id="IPR035979">
    <property type="entry name" value="RBD_domain_sf"/>
</dbReference>
<dbReference type="PROSITE" id="PS50868">
    <property type="entry name" value="POST_SET"/>
    <property type="match status" value="1"/>
</dbReference>
<evidence type="ECO:0000313" key="22">
    <source>
        <dbReference type="Proteomes" id="UP001473302"/>
    </source>
</evidence>
<dbReference type="Pfam" id="PF11764">
    <property type="entry name" value="N-SET"/>
    <property type="match status" value="1"/>
</dbReference>
<evidence type="ECO:0000256" key="5">
    <source>
        <dbReference type="ARBA" id="ARBA00022679"/>
    </source>
</evidence>
<evidence type="ECO:0000256" key="10">
    <source>
        <dbReference type="ARBA" id="ARBA00023163"/>
    </source>
</evidence>
<sequence length="1151" mass="131330">MDSKWSSITTGKGPRNYKCTFDPELDTQGLKKSNQPIYEYEGDNTSLTPRDPRQNATSYERNFLKGRYLYKKQLNVVEYRFDEHSVGPKPLTKVLVSRLSPLMTETQIMTFFSVYGEVSSVEIERCPTTGGSLGIAHVSFSNDFTDEGHAAACLAVEKGNGRKMGAAECVKVCFDPKGDKLKLAIEDANRPTPSIIPVIDNTLKRSAMPSNIPVTPSHRRHDNYASYSNRHEEGEAMYDRSRNWDRYDSRSYSRSRDDYRYRSYHDDEYNGNNTRYRNERPPRPSYHGSGPPPYPSSRYSSPRPIDSERPRWSTRSPSISSPDSRYRSRSRSRSRSVTRDGYYMSERSSNNRWENDSEWGREQRYSRRRAEYWDDRKPREKSLPPASSQLTSSDRPTLVISRKSVPFVRGVLEDLKKIYHDDENWLIVFDSLAMAKKALAATTDQMVMGYKLSITLRHASIEPTNEVVENNTESLKITPSVETNGVYTNGNHIENEEKTTCIAPTLNLESNQLSITDNTTSTNTPPLPQPPSSSPPQIESGPTVQQLLFSQLADIFLKDLKNRIAGPAIHDFSKSTRSKRLEKDSIKSPELNLDYHNDDILTDVKKSQEEIILPSLNKLPRFKKKSLLGKRDYESFLFNNGHLSASDADVSTSQPPTPAKKQHGEREETPVSATSSSSEEGEYHSGPESVSDTEKSNTRGRKPGKQVENRPRRLRDYLSDEESSADEHVAFLKQLHRQEEEDDDDNQSDSEDDFVENDTFESLNIRKRKRAIKKSVSISKKQKKALIHSDDDTSEYDSQQYQPNKLKLKKKPNQVRKKKINSVPPPPLPERVYEVIEEDLSKDSSSGFEEDDEDDEEENELPMMREIVDQAELERSLLASDSSDSEELAEPKIEQEEHPDWDPFNQVQDPEDFCFLRAALLERATNKEQGPVTNVIRGGSARVRGVYTIPDAVKATYLPRNKAVIELPADAGRISSRATRVNNRRLVVGMEMQKKTIDSDILKFNQLQSRKKQLRFAKSPIHDWGLYAEEHIDVNDMVIEYVGEMIRQQVAEEREKQYERCGIGSSYLFRVDDDTVIDATKCGNVARFINHCCSPNCSAKIITVDKHKKIVIYANRDIEPGEEITYDYKFPIEADKIPCLCGSKFCKGTLN</sequence>
<evidence type="ECO:0000256" key="2">
    <source>
        <dbReference type="ARBA" id="ARBA00012182"/>
    </source>
</evidence>
<evidence type="ECO:0000259" key="20">
    <source>
        <dbReference type="PROSITE" id="PS50868"/>
    </source>
</evidence>
<feature type="region of interest" description="Disordered" evidence="17">
    <location>
        <begin position="263"/>
        <end position="360"/>
    </location>
</feature>
<feature type="region of interest" description="Disordered" evidence="17">
    <location>
        <begin position="515"/>
        <end position="541"/>
    </location>
</feature>
<keyword evidence="8 16" id="KW-0694">RNA-binding</keyword>
<dbReference type="PANTHER" id="PTHR45814">
    <property type="entry name" value="HISTONE-LYSINE N-METHYLTRANSFERASE SETD1"/>
    <property type="match status" value="1"/>
</dbReference>
<feature type="region of interest" description="Disordered" evidence="17">
    <location>
        <begin position="374"/>
        <end position="395"/>
    </location>
</feature>
<feature type="region of interest" description="Disordered" evidence="17">
    <location>
        <begin position="1"/>
        <end position="56"/>
    </location>
</feature>
<feature type="domain" description="Post-SET" evidence="20">
    <location>
        <begin position="1135"/>
        <end position="1151"/>
    </location>
</feature>
<feature type="region of interest" description="Disordered" evidence="17">
    <location>
        <begin position="207"/>
        <end position="236"/>
    </location>
</feature>
<evidence type="ECO:0000259" key="19">
    <source>
        <dbReference type="PROSITE" id="PS50280"/>
    </source>
</evidence>
<dbReference type="PROSITE" id="PS50280">
    <property type="entry name" value="SET"/>
    <property type="match status" value="1"/>
</dbReference>
<feature type="compositionally biased region" description="Basic and acidic residues" evidence="17">
    <location>
        <begin position="705"/>
        <end position="718"/>
    </location>
</feature>
<dbReference type="InterPro" id="IPR001214">
    <property type="entry name" value="SET_dom"/>
</dbReference>
<feature type="compositionally biased region" description="Basic and acidic residues" evidence="17">
    <location>
        <begin position="889"/>
        <end position="901"/>
    </location>
</feature>
<protein>
    <recommendedName>
        <fullName evidence="3">Histone-lysine N-methyltransferase, H3 lysine-4 specific</fullName>
        <ecNumber evidence="2">2.1.1.354</ecNumber>
    </recommendedName>
    <alternativeName>
        <fullName evidence="12">SET domain-containing protein 1</fullName>
    </alternativeName>
</protein>
<evidence type="ECO:0000256" key="11">
    <source>
        <dbReference type="ARBA" id="ARBA00023242"/>
    </source>
</evidence>
<feature type="compositionally biased region" description="Basic residues" evidence="17">
    <location>
        <begin position="327"/>
        <end position="336"/>
    </location>
</feature>
<evidence type="ECO:0000256" key="4">
    <source>
        <dbReference type="ARBA" id="ARBA00022603"/>
    </source>
</evidence>
<dbReference type="PANTHER" id="PTHR45814:SF2">
    <property type="entry name" value="HISTONE-LYSINE N-METHYLTRANSFERASE SETD1"/>
    <property type="match status" value="1"/>
</dbReference>
<keyword evidence="6" id="KW-0949">S-adenosyl-L-methionine</keyword>
<feature type="compositionally biased region" description="Basic and acidic residues" evidence="17">
    <location>
        <begin position="831"/>
        <end position="842"/>
    </location>
</feature>
<feature type="region of interest" description="Disordered" evidence="17">
    <location>
        <begin position="771"/>
        <end position="860"/>
    </location>
</feature>
<comment type="subcellular location">
    <subcellularLocation>
        <location evidence="1">Nucleus</location>
    </subcellularLocation>
</comment>
<dbReference type="InterPro" id="IPR000504">
    <property type="entry name" value="RRM_dom"/>
</dbReference>
<feature type="domain" description="RRM" evidence="18">
    <location>
        <begin position="92"/>
        <end position="188"/>
    </location>
</feature>
<feature type="compositionally biased region" description="Pro residues" evidence="17">
    <location>
        <begin position="525"/>
        <end position="534"/>
    </location>
</feature>
<comment type="caution">
    <text evidence="21">The sequence shown here is derived from an EMBL/GenBank/DDBJ whole genome shotgun (WGS) entry which is preliminary data.</text>
</comment>
<comment type="catalytic activity">
    <reaction evidence="13">
        <text>L-lysyl(4)-[histone H3] + 3 S-adenosyl-L-methionine = N(6),N(6),N(6)-trimethyl-L-lysyl(4)-[histone H3] + 3 S-adenosyl-L-homocysteine + 3 H(+)</text>
        <dbReference type="Rhea" id="RHEA:60260"/>
        <dbReference type="Rhea" id="RHEA-COMP:15537"/>
        <dbReference type="Rhea" id="RHEA-COMP:15547"/>
        <dbReference type="ChEBI" id="CHEBI:15378"/>
        <dbReference type="ChEBI" id="CHEBI:29969"/>
        <dbReference type="ChEBI" id="CHEBI:57856"/>
        <dbReference type="ChEBI" id="CHEBI:59789"/>
        <dbReference type="ChEBI" id="CHEBI:61961"/>
        <dbReference type="EC" id="2.1.1.354"/>
    </reaction>
</comment>
<keyword evidence="9" id="KW-0805">Transcription regulation</keyword>
<dbReference type="SUPFAM" id="SSF54928">
    <property type="entry name" value="RNA-binding domain, RBD"/>
    <property type="match status" value="1"/>
</dbReference>
<feature type="compositionally biased region" description="Acidic residues" evidence="17">
    <location>
        <begin position="740"/>
        <end position="757"/>
    </location>
</feature>
<name>A0ABP9Z8E4_9FUNG</name>
<evidence type="ECO:0000259" key="18">
    <source>
        <dbReference type="PROSITE" id="PS50102"/>
    </source>
</evidence>
<keyword evidence="11" id="KW-0539">Nucleus</keyword>
<dbReference type="EMBL" id="BAABUK010000025">
    <property type="protein sequence ID" value="GAA5815339.1"/>
    <property type="molecule type" value="Genomic_DNA"/>
</dbReference>
<dbReference type="SMART" id="SM00508">
    <property type="entry name" value="PostSET"/>
    <property type="match status" value="1"/>
</dbReference>
<dbReference type="SMART" id="SM00360">
    <property type="entry name" value="RRM"/>
    <property type="match status" value="1"/>
</dbReference>
<dbReference type="Pfam" id="PF00076">
    <property type="entry name" value="RRM_1"/>
    <property type="match status" value="1"/>
</dbReference>
<evidence type="ECO:0000256" key="14">
    <source>
        <dbReference type="ARBA" id="ARBA00047583"/>
    </source>
</evidence>
<reference evidence="21 22" key="1">
    <citation type="submission" date="2024-04" db="EMBL/GenBank/DDBJ databases">
        <title>genome sequences of Mucor flavus KT1a and Helicostylum pulchrum KT1b strains isolated from the surface of a dry-aged beef.</title>
        <authorList>
            <person name="Toyotome T."/>
            <person name="Hosono M."/>
            <person name="Torimaru M."/>
            <person name="Fukuda K."/>
            <person name="Mikami N."/>
        </authorList>
    </citation>
    <scope>NUCLEOTIDE SEQUENCE [LARGE SCALE GENOMIC DNA]</scope>
    <source>
        <strain evidence="21 22">KT1a</strain>
    </source>
</reference>
<dbReference type="InterPro" id="IPR046341">
    <property type="entry name" value="SET_dom_sf"/>
</dbReference>
<keyword evidence="10" id="KW-0804">Transcription</keyword>
<keyword evidence="5" id="KW-0808">Transferase</keyword>
<evidence type="ECO:0000256" key="8">
    <source>
        <dbReference type="ARBA" id="ARBA00022884"/>
    </source>
</evidence>
<dbReference type="CDD" id="cd19169">
    <property type="entry name" value="SET_SETD1"/>
    <property type="match status" value="1"/>
</dbReference>
<feature type="compositionally biased region" description="Low complexity" evidence="17">
    <location>
        <begin position="313"/>
        <end position="323"/>
    </location>
</feature>
<evidence type="ECO:0000313" key="21">
    <source>
        <dbReference type="EMBL" id="GAA5815339.1"/>
    </source>
</evidence>
<accession>A0ABP9Z8E4</accession>
<proteinExistence type="predicted"/>
<dbReference type="Gene3D" id="3.30.70.330">
    <property type="match status" value="1"/>
</dbReference>
<evidence type="ECO:0000256" key="3">
    <source>
        <dbReference type="ARBA" id="ARBA00015839"/>
    </source>
</evidence>
<feature type="compositionally biased region" description="Acidic residues" evidence="17">
    <location>
        <begin position="848"/>
        <end position="860"/>
    </location>
</feature>
<evidence type="ECO:0000256" key="16">
    <source>
        <dbReference type="PROSITE-ProRule" id="PRU00176"/>
    </source>
</evidence>
<comment type="catalytic activity">
    <reaction evidence="15">
        <text>N(6),N(6)-dimethyl-L-lysyl(4)-[histone H3] + S-adenosyl-L-methionine = N(6),N(6),N(6)-trimethyl-L-lysyl(4)-[histone H3] + S-adenosyl-L-homocysteine + H(+)</text>
        <dbReference type="Rhea" id="RHEA:60272"/>
        <dbReference type="Rhea" id="RHEA-COMP:15537"/>
        <dbReference type="Rhea" id="RHEA-COMP:15540"/>
        <dbReference type="ChEBI" id="CHEBI:15378"/>
        <dbReference type="ChEBI" id="CHEBI:57856"/>
        <dbReference type="ChEBI" id="CHEBI:59789"/>
        <dbReference type="ChEBI" id="CHEBI:61961"/>
        <dbReference type="ChEBI" id="CHEBI:61976"/>
    </reaction>
</comment>
<feature type="region of interest" description="Disordered" evidence="17">
    <location>
        <begin position="644"/>
        <end position="757"/>
    </location>
</feature>
<gene>
    <name evidence="21" type="ORF">MFLAVUS_008846</name>
</gene>
<evidence type="ECO:0000256" key="1">
    <source>
        <dbReference type="ARBA" id="ARBA00004123"/>
    </source>
</evidence>
<evidence type="ECO:0000256" key="7">
    <source>
        <dbReference type="ARBA" id="ARBA00022853"/>
    </source>
</evidence>
<dbReference type="Pfam" id="PF00856">
    <property type="entry name" value="SET"/>
    <property type="match status" value="1"/>
</dbReference>
<evidence type="ECO:0000256" key="17">
    <source>
        <dbReference type="SAM" id="MobiDB-lite"/>
    </source>
</evidence>
<organism evidence="21 22">
    <name type="scientific">Mucor flavus</name>
    <dbReference type="NCBI Taxonomy" id="439312"/>
    <lineage>
        <taxon>Eukaryota</taxon>
        <taxon>Fungi</taxon>
        <taxon>Fungi incertae sedis</taxon>
        <taxon>Mucoromycota</taxon>
        <taxon>Mucoromycotina</taxon>
        <taxon>Mucoromycetes</taxon>
        <taxon>Mucorales</taxon>
        <taxon>Mucorineae</taxon>
        <taxon>Mucoraceae</taxon>
        <taxon>Mucor</taxon>
    </lineage>
</organism>
<dbReference type="SUPFAM" id="SSF82199">
    <property type="entry name" value="SET domain"/>
    <property type="match status" value="1"/>
</dbReference>
<dbReference type="InterPro" id="IPR044570">
    <property type="entry name" value="Set1-like"/>
</dbReference>
<feature type="compositionally biased region" description="Low complexity" evidence="17">
    <location>
        <begin position="515"/>
        <end position="524"/>
    </location>
</feature>
<dbReference type="PROSITE" id="PS50102">
    <property type="entry name" value="RRM"/>
    <property type="match status" value="1"/>
</dbReference>
<dbReference type="SMART" id="SM00317">
    <property type="entry name" value="SET"/>
    <property type="match status" value="1"/>
</dbReference>
<evidence type="ECO:0000256" key="13">
    <source>
        <dbReference type="ARBA" id="ARBA00047571"/>
    </source>
</evidence>
<dbReference type="Proteomes" id="UP001473302">
    <property type="component" value="Unassembled WGS sequence"/>
</dbReference>
<dbReference type="Gene3D" id="2.170.270.10">
    <property type="entry name" value="SET domain"/>
    <property type="match status" value="1"/>
</dbReference>
<dbReference type="InterPro" id="IPR024657">
    <property type="entry name" value="COMPASS_Set1_N-SET"/>
</dbReference>
<feature type="compositionally biased region" description="Polar residues" evidence="17">
    <location>
        <begin position="1"/>
        <end position="10"/>
    </location>
</feature>
<dbReference type="SMART" id="SM01291">
    <property type="entry name" value="N-SET"/>
    <property type="match status" value="1"/>
</dbReference>
<keyword evidence="22" id="KW-1185">Reference proteome</keyword>
<dbReference type="EC" id="2.1.1.354" evidence="2"/>
<dbReference type="InterPro" id="IPR003616">
    <property type="entry name" value="Post-SET_dom"/>
</dbReference>
<feature type="compositionally biased region" description="Polar residues" evidence="17">
    <location>
        <begin position="644"/>
        <end position="654"/>
    </location>
</feature>
<evidence type="ECO:0000256" key="15">
    <source>
        <dbReference type="ARBA" id="ARBA00049129"/>
    </source>
</evidence>
<evidence type="ECO:0000256" key="9">
    <source>
        <dbReference type="ARBA" id="ARBA00023015"/>
    </source>
</evidence>
<feature type="domain" description="SET" evidence="19">
    <location>
        <begin position="1012"/>
        <end position="1129"/>
    </location>
</feature>
<comment type="catalytic activity">
    <reaction evidence="14">
        <text>N(6)-methyl-L-lysyl(4)-[histone H3] + S-adenosyl-L-methionine = N(6),N(6)-dimethyl-L-lysyl(4)-[histone H3] + S-adenosyl-L-homocysteine + H(+)</text>
        <dbReference type="Rhea" id="RHEA:60268"/>
        <dbReference type="Rhea" id="RHEA-COMP:15540"/>
        <dbReference type="Rhea" id="RHEA-COMP:15543"/>
        <dbReference type="ChEBI" id="CHEBI:15378"/>
        <dbReference type="ChEBI" id="CHEBI:57856"/>
        <dbReference type="ChEBI" id="CHEBI:59789"/>
        <dbReference type="ChEBI" id="CHEBI:61929"/>
        <dbReference type="ChEBI" id="CHEBI:61976"/>
    </reaction>
</comment>
<feature type="compositionally biased region" description="Basic residues" evidence="17">
    <location>
        <begin position="806"/>
        <end position="820"/>
    </location>
</feature>
<feature type="compositionally biased region" description="Polar residues" evidence="17">
    <location>
        <begin position="385"/>
        <end position="395"/>
    </location>
</feature>
<keyword evidence="4" id="KW-0489">Methyltransferase</keyword>
<evidence type="ECO:0000256" key="6">
    <source>
        <dbReference type="ARBA" id="ARBA00022691"/>
    </source>
</evidence>